<protein>
    <submittedName>
        <fullName evidence="2">Uncharacterized protein</fullName>
    </submittedName>
</protein>
<dbReference type="Proteomes" id="UP000693946">
    <property type="component" value="Linkage Group LG2"/>
</dbReference>
<feature type="compositionally biased region" description="Low complexity" evidence="1">
    <location>
        <begin position="1"/>
        <end position="12"/>
    </location>
</feature>
<dbReference type="AlphaFoldDB" id="A0AAV6RGR2"/>
<feature type="region of interest" description="Disordered" evidence="1">
    <location>
        <begin position="1"/>
        <end position="29"/>
    </location>
</feature>
<evidence type="ECO:0000313" key="2">
    <source>
        <dbReference type="EMBL" id="KAG7503161.1"/>
    </source>
</evidence>
<reference evidence="2 3" key="1">
    <citation type="journal article" date="2021" name="Sci. Rep.">
        <title>Chromosome anchoring in Senegalese sole (Solea senegalensis) reveals sex-associated markers and genome rearrangements in flatfish.</title>
        <authorList>
            <person name="Guerrero-Cozar I."/>
            <person name="Gomez-Garrido J."/>
            <person name="Berbel C."/>
            <person name="Martinez-Blanch J.F."/>
            <person name="Alioto T."/>
            <person name="Claros M.G."/>
            <person name="Gagnaire P.A."/>
            <person name="Manchado M."/>
        </authorList>
    </citation>
    <scope>NUCLEOTIDE SEQUENCE [LARGE SCALE GENOMIC DNA]</scope>
    <source>
        <strain evidence="2">Sse05_10M</strain>
    </source>
</reference>
<feature type="non-terminal residue" evidence="2">
    <location>
        <position position="1"/>
    </location>
</feature>
<accession>A0AAV6RGR2</accession>
<name>A0AAV6RGR2_SOLSE</name>
<proteinExistence type="predicted"/>
<feature type="compositionally biased region" description="Basic and acidic residues" evidence="1">
    <location>
        <begin position="15"/>
        <end position="29"/>
    </location>
</feature>
<gene>
    <name evidence="2" type="ORF">JOB18_032815</name>
</gene>
<evidence type="ECO:0000256" key="1">
    <source>
        <dbReference type="SAM" id="MobiDB-lite"/>
    </source>
</evidence>
<comment type="caution">
    <text evidence="2">The sequence shown here is derived from an EMBL/GenBank/DDBJ whole genome shotgun (WGS) entry which is preliminary data.</text>
</comment>
<organism evidence="2 3">
    <name type="scientific">Solea senegalensis</name>
    <name type="common">Senegalese sole</name>
    <dbReference type="NCBI Taxonomy" id="28829"/>
    <lineage>
        <taxon>Eukaryota</taxon>
        <taxon>Metazoa</taxon>
        <taxon>Chordata</taxon>
        <taxon>Craniata</taxon>
        <taxon>Vertebrata</taxon>
        <taxon>Euteleostomi</taxon>
        <taxon>Actinopterygii</taxon>
        <taxon>Neopterygii</taxon>
        <taxon>Teleostei</taxon>
        <taxon>Neoteleostei</taxon>
        <taxon>Acanthomorphata</taxon>
        <taxon>Carangaria</taxon>
        <taxon>Pleuronectiformes</taxon>
        <taxon>Pleuronectoidei</taxon>
        <taxon>Soleidae</taxon>
        <taxon>Solea</taxon>
    </lineage>
</organism>
<keyword evidence="3" id="KW-1185">Reference proteome</keyword>
<dbReference type="EMBL" id="JAGKHQ010000012">
    <property type="protein sequence ID" value="KAG7503161.1"/>
    <property type="molecule type" value="Genomic_DNA"/>
</dbReference>
<evidence type="ECO:0000313" key="3">
    <source>
        <dbReference type="Proteomes" id="UP000693946"/>
    </source>
</evidence>
<sequence>AEPSSSYYSSVVADDPIHNHQTNEDGGERMQECHRVVTMVIVKDLQPFATVKSKWCR</sequence>